<keyword evidence="5" id="KW-0540">Nuclease</keyword>
<feature type="compositionally biased region" description="Basic and acidic residues" evidence="12">
    <location>
        <begin position="1976"/>
        <end position="2009"/>
    </location>
</feature>
<dbReference type="InterPro" id="IPR000477">
    <property type="entry name" value="RT_dom"/>
</dbReference>
<evidence type="ECO:0000256" key="1">
    <source>
        <dbReference type="ARBA" id="ARBA00010879"/>
    </source>
</evidence>
<dbReference type="EC" id="3.1.26.4" evidence="2"/>
<evidence type="ECO:0000256" key="4">
    <source>
        <dbReference type="ARBA" id="ARBA00022695"/>
    </source>
</evidence>
<organism evidence="17 18">
    <name type="scientific">Labeo rohita</name>
    <name type="common">Indian major carp</name>
    <name type="synonym">Cyprinus rohita</name>
    <dbReference type="NCBI Taxonomy" id="84645"/>
    <lineage>
        <taxon>Eukaryota</taxon>
        <taxon>Metazoa</taxon>
        <taxon>Chordata</taxon>
        <taxon>Craniata</taxon>
        <taxon>Vertebrata</taxon>
        <taxon>Euteleostomi</taxon>
        <taxon>Actinopterygii</taxon>
        <taxon>Neopterygii</taxon>
        <taxon>Teleostei</taxon>
        <taxon>Ostariophysi</taxon>
        <taxon>Cypriniformes</taxon>
        <taxon>Cyprinidae</taxon>
        <taxon>Labeoninae</taxon>
        <taxon>Labeonini</taxon>
        <taxon>Labeo</taxon>
    </lineage>
</organism>
<dbReference type="Gene3D" id="3.30.420.10">
    <property type="entry name" value="Ribonuclease H-like superfamily/Ribonuclease H"/>
    <property type="match status" value="1"/>
</dbReference>
<proteinExistence type="inferred from homology"/>
<evidence type="ECO:0000259" key="14">
    <source>
        <dbReference type="PROSITE" id="PS50158"/>
    </source>
</evidence>
<sequence length="2042" mass="230531">MDVVITESVKVPNSLFVGGLSDTEADEELIDYLKQYGSIERIIKVNSSDPKFRNAAIIEFQSGAAIQGLQSQFPLSRPISASSSVVCHIQLLSEVYADSRGTGLTTSYLTELRDVAKQSGIDFEKLLLDELEKIKDSTRGESLSETGNADIEPDALHAFNALNLASSRVEDDPSSGNPGMHATDDCLPEFPAGAGAYSPRKKPSYSLLPEQLSPTEVQRVVVEHIVKSTDISAQYNSGPKLRCFSSRIPCPPMEVDYDTWRTNIEFYLNDATFSGVQIVRKIVESILPPAANIVKHLGPQTHPRTHLNLLDSAYAAVEDGDELFAKFLNTNQNAGEKASAYLQRLQSALSNVLRRGGISAADMDRQLLKQFCRGCWNNSLISSLQLEQRKTDPLSFSEFLLLIRTEEDKQAAKSLRMKQYLGLPRSKAQSHLQSVECCTGETDTVQNVSTSSAITKKMQKQIAELQMQLATLRATKNDKSAKQDSREAKPKKVKVKMWEKPAQPCEGKANKKPRPGYCFRCGEDGHIASSCCGDPNPELVEAKKKEFKEKTETRLLKCPNSRVKTKLGIYSQSVDKKACTTKKLVGSQVTTVSESFYNKNLFDHPIKPIENLLEVKSANGQHVPYLGYVEVGVVFPKEFVASTNLLDVLYREHSANIKSIKHSKSFGYDQIFKVLKFRHRQSQTGRVGRMMLKGKAQTVIPAGQKVPLEGYVSMNSIHSQTEVLLEQISNPVLPGGLFVDCCLVTLPRQPPYKLPVWVRNENDHDVTLPARCFIAELTVIETSSSSDSPNDLKLDESIVQLSQDHTNLKFDFGDSPLSEEWRNRIMQKLNAYRDGFAHHDLDFGHATKVKHRIKLNDDTPFKQKSRSIHPHDFEAVKKHLQTLLAAGIIRKSESPFSSPIVVVRKKNGDVRLCIDYRKLNSCTVKDAYALPNLEEAFSALTGSQWFSVMDLKSGYYQIEMEEEDKPKTAFVCPLGFWEFERMPQGITNAPSTFQRLMERCLSDINLKEVLVFLDDLIVFSNSLEEHEIRLQNELQRLRENGLKLSPTKCKFFQTRVRYLGHIVSKDGIETDPDKVRALKTWPIPQNLKELRSFLGFIGYYHRFVKDYSKIVKPLNDLTAGYPPIRKGSKPVEKDAVYLNPREPFAGRWSSSCQAAFDCIIEKLTSPILGFADPKLSYELHTDASTTGLGAALYQQQEGKTRVIAYASRGLSKSEARYPAHKLEYLALKWAIVDKFQDYLYGTPFTVVTDNNPLTYILTSAKLDAAGSRWLAALSTFDFKIVYRAGKHNQDADGLSRRPHGLLYDDSESLEEAERVKKFTSHHLSSSLKQVNLPEDVVKAACCKHLIGDLPLITTVESLALSADAVPDAFEQETQDGHESVPTYSNEELIKEQQSDPTISQVIQLLNTSEHLPCNVHTDSPSLKLMLKEWGRLEFKNGLLYRTRRCEGQVMHQLVLPESLRPNVLKYLHDDMGHMGIERTLDLVRSRFYWPKMSQDVENKIKTCGRCVRRKTLPEKAAPLVNIHTTRPMELVCIDFLSLEPDSRNTKDILVITDHFTRYAVTIPTKDQKANTVAKCLWEQFLIHYGFPERLHSDQGRDFESHVIRELCVVTGIKKVRTSPYHPRGNPVERFNRTLLGMLGTLKDKEKNHWCDFVKPLTHAYNCTKNDETGFSPYELMFGCQPRLPVDIAFNLPVRENMQQSHSQYVRALKHRLEESYKIAHENAKKLAHQNKCRFDTKVRESALMEGDRVLVRNLRLRNKHKLANKWESNIYRVLKRMGDSPVYMVQPIDGDGSTRTLHRDHLLPCGYLSDEEEEPSKIEQVSHRPQTRGSRQLHLDEYSNSDVEEACIPSQPSVIPEQRFTKVYEIPVSVGTTFPIPVESEACSNQSYSSVPNTSSSNKDVQTAFDEVLKEKCDDVSEESRNESTEQFSPDNRVPVVANEDDDVPLLDLGEPENVTDEEGVAGNSRDSECQSDPNEVIRDNSSEHVVRRSERSRRPPGDSRIKDGEPVKSQRRTIASSEVPFVRPLRICQESSVSTEPLNSS</sequence>
<dbReference type="InterPro" id="IPR036397">
    <property type="entry name" value="RNaseH_sf"/>
</dbReference>
<evidence type="ECO:0000256" key="6">
    <source>
        <dbReference type="ARBA" id="ARBA00022759"/>
    </source>
</evidence>
<dbReference type="CDD" id="cd01647">
    <property type="entry name" value="RT_LTR"/>
    <property type="match status" value="1"/>
</dbReference>
<feature type="region of interest" description="Disordered" evidence="12">
    <location>
        <begin position="1811"/>
        <end position="1832"/>
    </location>
</feature>
<keyword evidence="7" id="KW-0378">Hydrolase</keyword>
<accession>A0ABQ8MR14</accession>
<dbReference type="InterPro" id="IPR001584">
    <property type="entry name" value="Integrase_cat-core"/>
</dbReference>
<dbReference type="CDD" id="cd09274">
    <property type="entry name" value="RNase_HI_RT_Ty3"/>
    <property type="match status" value="1"/>
</dbReference>
<dbReference type="SMART" id="SM00360">
    <property type="entry name" value="RRM"/>
    <property type="match status" value="1"/>
</dbReference>
<dbReference type="InterPro" id="IPR001878">
    <property type="entry name" value="Znf_CCHC"/>
</dbReference>
<feature type="compositionally biased region" description="Basic and acidic residues" evidence="12">
    <location>
        <begin position="1913"/>
        <end position="1924"/>
    </location>
</feature>
<evidence type="ECO:0000256" key="8">
    <source>
        <dbReference type="ARBA" id="ARBA00022918"/>
    </source>
</evidence>
<keyword evidence="10" id="KW-0479">Metal-binding</keyword>
<dbReference type="SUPFAM" id="SSF54928">
    <property type="entry name" value="RNA-binding domain, RBD"/>
    <property type="match status" value="1"/>
</dbReference>
<comment type="similarity">
    <text evidence="1">Belongs to the beta type-B retroviral polymerase family. HERV class-II K(HML-2) pol subfamily.</text>
</comment>
<evidence type="ECO:0000256" key="2">
    <source>
        <dbReference type="ARBA" id="ARBA00012180"/>
    </source>
</evidence>
<evidence type="ECO:0000256" key="11">
    <source>
        <dbReference type="PROSITE-ProRule" id="PRU00176"/>
    </source>
</evidence>
<feature type="domain" description="Reverse transcriptase" evidence="15">
    <location>
        <begin position="884"/>
        <end position="1063"/>
    </location>
</feature>
<dbReference type="SUPFAM" id="SSF56672">
    <property type="entry name" value="DNA/RNA polymerases"/>
    <property type="match status" value="1"/>
</dbReference>
<keyword evidence="18" id="KW-1185">Reference proteome</keyword>
<keyword evidence="11" id="KW-0694">RNA-binding</keyword>
<evidence type="ECO:0000256" key="10">
    <source>
        <dbReference type="PROSITE-ProRule" id="PRU00047"/>
    </source>
</evidence>
<dbReference type="InterPro" id="IPR035979">
    <property type="entry name" value="RBD_domain_sf"/>
</dbReference>
<name>A0ABQ8MR14_LABRO</name>
<dbReference type="PROSITE" id="PS50994">
    <property type="entry name" value="INTEGRASE"/>
    <property type="match status" value="1"/>
</dbReference>
<keyword evidence="6" id="KW-0255">Endonuclease</keyword>
<dbReference type="InterPro" id="IPR041588">
    <property type="entry name" value="Integrase_H2C2"/>
</dbReference>
<dbReference type="InterPro" id="IPR050951">
    <property type="entry name" value="Retrovirus_Pol_polyprotein"/>
</dbReference>
<evidence type="ECO:0000256" key="3">
    <source>
        <dbReference type="ARBA" id="ARBA00022679"/>
    </source>
</evidence>
<protein>
    <recommendedName>
        <fullName evidence="9">Gypsy retrotransposon integrase-like protein 1</fullName>
        <ecNumber evidence="2">3.1.26.4</ecNumber>
    </recommendedName>
</protein>
<feature type="region of interest" description="Disordered" evidence="12">
    <location>
        <begin position="1913"/>
        <end position="2020"/>
    </location>
</feature>
<dbReference type="Proteomes" id="UP000830375">
    <property type="component" value="Unassembled WGS sequence"/>
</dbReference>
<keyword evidence="3" id="KW-0808">Transferase</keyword>
<dbReference type="Gene3D" id="3.30.70.270">
    <property type="match status" value="2"/>
</dbReference>
<keyword evidence="10" id="KW-0863">Zinc-finger</keyword>
<dbReference type="EMBL" id="JACTAM010000004">
    <property type="protein sequence ID" value="KAI2665145.1"/>
    <property type="molecule type" value="Genomic_DNA"/>
</dbReference>
<feature type="domain" description="Integrase catalytic" evidence="16">
    <location>
        <begin position="1523"/>
        <end position="1680"/>
    </location>
</feature>
<evidence type="ECO:0000256" key="12">
    <source>
        <dbReference type="SAM" id="MobiDB-lite"/>
    </source>
</evidence>
<dbReference type="PROSITE" id="PS50878">
    <property type="entry name" value="RT_POL"/>
    <property type="match status" value="1"/>
</dbReference>
<evidence type="ECO:0000256" key="7">
    <source>
        <dbReference type="ARBA" id="ARBA00022801"/>
    </source>
</evidence>
<feature type="compositionally biased region" description="Basic and acidic residues" evidence="12">
    <location>
        <begin position="475"/>
        <end position="490"/>
    </location>
</feature>
<dbReference type="Pfam" id="PF00078">
    <property type="entry name" value="RVT_1"/>
    <property type="match status" value="1"/>
</dbReference>
<dbReference type="InterPro" id="IPR041373">
    <property type="entry name" value="RT_RNaseH"/>
</dbReference>
<dbReference type="SUPFAM" id="SSF53098">
    <property type="entry name" value="Ribonuclease H-like"/>
    <property type="match status" value="1"/>
</dbReference>
<keyword evidence="4" id="KW-0548">Nucleotidyltransferase</keyword>
<dbReference type="Pfam" id="PF00665">
    <property type="entry name" value="rve"/>
    <property type="match status" value="1"/>
</dbReference>
<dbReference type="Pfam" id="PF14893">
    <property type="entry name" value="PNMA"/>
    <property type="match status" value="1"/>
</dbReference>
<dbReference type="PROSITE" id="PS50158">
    <property type="entry name" value="ZF_CCHC"/>
    <property type="match status" value="1"/>
</dbReference>
<keyword evidence="8" id="KW-0695">RNA-directed DNA polymerase</keyword>
<gene>
    <name evidence="17" type="ORF">H4Q32_021355</name>
</gene>
<dbReference type="InterPro" id="IPR000504">
    <property type="entry name" value="RRM_dom"/>
</dbReference>
<evidence type="ECO:0000313" key="17">
    <source>
        <dbReference type="EMBL" id="KAI2665145.1"/>
    </source>
</evidence>
<feature type="domain" description="RRM" evidence="13">
    <location>
        <begin position="13"/>
        <end position="62"/>
    </location>
</feature>
<dbReference type="Pfam" id="PF17921">
    <property type="entry name" value="Integrase_H2C2"/>
    <property type="match status" value="1"/>
</dbReference>
<evidence type="ECO:0000256" key="9">
    <source>
        <dbReference type="ARBA" id="ARBA00039658"/>
    </source>
</evidence>
<comment type="caution">
    <text evidence="17">The sequence shown here is derived from an EMBL/GenBank/DDBJ whole genome shotgun (WGS) entry which is preliminary data.</text>
</comment>
<dbReference type="InterPro" id="IPR012677">
    <property type="entry name" value="Nucleotide-bd_a/b_plait_sf"/>
</dbReference>
<feature type="region of interest" description="Disordered" evidence="12">
    <location>
        <begin position="474"/>
        <end position="496"/>
    </location>
</feature>
<evidence type="ECO:0000259" key="16">
    <source>
        <dbReference type="PROSITE" id="PS50994"/>
    </source>
</evidence>
<evidence type="ECO:0000313" key="18">
    <source>
        <dbReference type="Proteomes" id="UP000830375"/>
    </source>
</evidence>
<dbReference type="Gene3D" id="3.30.70.330">
    <property type="match status" value="1"/>
</dbReference>
<feature type="compositionally biased region" description="Acidic residues" evidence="12">
    <location>
        <begin position="1939"/>
        <end position="1960"/>
    </location>
</feature>
<reference evidence="17 18" key="1">
    <citation type="submission" date="2022-01" db="EMBL/GenBank/DDBJ databases">
        <title>A high-quality chromosome-level genome assembly of rohu carp, Labeo rohita.</title>
        <authorList>
            <person name="Arick M.A. II"/>
            <person name="Hsu C.-Y."/>
            <person name="Magbanua Z."/>
            <person name="Pechanova O."/>
            <person name="Grover C."/>
            <person name="Miller E."/>
            <person name="Thrash A."/>
            <person name="Ezzel L."/>
            <person name="Alam S."/>
            <person name="Benzie J."/>
            <person name="Hamilton M."/>
            <person name="Karsi A."/>
            <person name="Lawrence M.L."/>
            <person name="Peterson D.G."/>
        </authorList>
    </citation>
    <scope>NUCLEOTIDE SEQUENCE [LARGE SCALE GENOMIC DNA]</scope>
    <source>
        <strain evidence="18">BAU-BD-2019</strain>
        <tissue evidence="17">Blood</tissue>
    </source>
</reference>
<dbReference type="Pfam" id="PF17917">
    <property type="entry name" value="RT_RNaseH"/>
    <property type="match status" value="1"/>
</dbReference>
<dbReference type="PROSITE" id="PS50102">
    <property type="entry name" value="RRM"/>
    <property type="match status" value="1"/>
</dbReference>
<dbReference type="InterPro" id="IPR012337">
    <property type="entry name" value="RNaseH-like_sf"/>
</dbReference>
<evidence type="ECO:0000256" key="5">
    <source>
        <dbReference type="ARBA" id="ARBA00022722"/>
    </source>
</evidence>
<dbReference type="PANTHER" id="PTHR37984">
    <property type="entry name" value="PROTEIN CBG26694"/>
    <property type="match status" value="1"/>
</dbReference>
<dbReference type="Gene3D" id="1.10.340.70">
    <property type="match status" value="1"/>
</dbReference>
<feature type="domain" description="CCHC-type" evidence="14">
    <location>
        <begin position="518"/>
        <end position="531"/>
    </location>
</feature>
<dbReference type="InterPro" id="IPR043502">
    <property type="entry name" value="DNA/RNA_pol_sf"/>
</dbReference>
<dbReference type="InterPro" id="IPR043128">
    <property type="entry name" value="Rev_trsase/Diguanyl_cyclase"/>
</dbReference>
<dbReference type="InterPro" id="IPR048270">
    <property type="entry name" value="PNMA_C"/>
</dbReference>
<evidence type="ECO:0000259" key="15">
    <source>
        <dbReference type="PROSITE" id="PS50878"/>
    </source>
</evidence>
<dbReference type="CDD" id="cd00590">
    <property type="entry name" value="RRM_SF"/>
    <property type="match status" value="1"/>
</dbReference>
<dbReference type="Gene3D" id="3.10.10.10">
    <property type="entry name" value="HIV Type 1 Reverse Transcriptase, subunit A, domain 1"/>
    <property type="match status" value="1"/>
</dbReference>
<dbReference type="PANTHER" id="PTHR37984:SF15">
    <property type="entry name" value="INTEGRASE CATALYTIC DOMAIN-CONTAINING PROTEIN"/>
    <property type="match status" value="1"/>
</dbReference>
<evidence type="ECO:0000259" key="13">
    <source>
        <dbReference type="PROSITE" id="PS50102"/>
    </source>
</evidence>
<keyword evidence="10" id="KW-0862">Zinc</keyword>